<dbReference type="SUPFAM" id="SSF53756">
    <property type="entry name" value="UDP-Glycosyltransferase/glycogen phosphorylase"/>
    <property type="match status" value="1"/>
</dbReference>
<keyword evidence="1" id="KW-1133">Transmembrane helix</keyword>
<gene>
    <name evidence="2" type="ORF">D1B32_17645</name>
</gene>
<evidence type="ECO:0000313" key="3">
    <source>
        <dbReference type="Proteomes" id="UP000285456"/>
    </source>
</evidence>
<dbReference type="RefSeq" id="WP_118890026.1">
    <property type="nucleotide sequence ID" value="NZ_PHUT01000001.1"/>
</dbReference>
<dbReference type="OrthoDB" id="9806653at2"/>
<dbReference type="Proteomes" id="UP000285456">
    <property type="component" value="Unassembled WGS sequence"/>
</dbReference>
<evidence type="ECO:0000313" key="2">
    <source>
        <dbReference type="EMBL" id="RHW30394.1"/>
    </source>
</evidence>
<reference evidence="2 3" key="1">
    <citation type="journal article" date="2007" name="Int. J. Syst. Evol. Microbiol.">
        <title>Oceanobacillus profundus sp. nov., isolated from a deep-sea sediment core.</title>
        <authorList>
            <person name="Kim Y.G."/>
            <person name="Choi D.H."/>
            <person name="Hyun S."/>
            <person name="Cho B.C."/>
        </authorList>
    </citation>
    <scope>NUCLEOTIDE SEQUENCE [LARGE SCALE GENOMIC DNA]</scope>
    <source>
        <strain evidence="2 3">DSM 18246</strain>
    </source>
</reference>
<organism evidence="2 3">
    <name type="scientific">Oceanobacillus profundus</name>
    <dbReference type="NCBI Taxonomy" id="372463"/>
    <lineage>
        <taxon>Bacteria</taxon>
        <taxon>Bacillati</taxon>
        <taxon>Bacillota</taxon>
        <taxon>Bacilli</taxon>
        <taxon>Bacillales</taxon>
        <taxon>Bacillaceae</taxon>
        <taxon>Oceanobacillus</taxon>
    </lineage>
</organism>
<dbReference type="AlphaFoldDB" id="A0A417YCQ1"/>
<keyword evidence="3" id="KW-1185">Reference proteome</keyword>
<proteinExistence type="predicted"/>
<name>A0A417YCQ1_9BACI</name>
<accession>A0A417YCQ1</accession>
<keyword evidence="2" id="KW-0808">Transferase</keyword>
<sequence>MAKQLHIIVMSPLYKNGGGIQTWLVYFLKGILEKDIYSKVYIYNIKPANYQDSISTLFKNKVECEFLDIDLKNSIGKGNGFKNILDYTIKTIKLMRGLVKNNDKIIIIGTIFTAPVGIISNFIFKKAIIATWIRSRTVGELAARKSKFIRIGNFLEKKLLNVSDIIIANGHDTLQYYKSIFPVHQKKMKVIENAVEYNKFSDLQIPNFRKNIISIAYLGRMVAAKGFSEYIKAANHLKSNSLSFSVHGHGGEIESDSIIYCGSYSPDDVTDVLSRHGIIVFLNKNNSAGGLSHGLLEAMASGRLIIAWDNPIHSQVLDKNNSILIEEGNEKDLIKAFESFTKLSDEDIASLEKKCLQVRKKAKDYSVEKHIDKFIAIMDKNSFDNK</sequence>
<dbReference type="CDD" id="cd03801">
    <property type="entry name" value="GT4_PimA-like"/>
    <property type="match status" value="1"/>
</dbReference>
<dbReference type="Pfam" id="PF13692">
    <property type="entry name" value="Glyco_trans_1_4"/>
    <property type="match status" value="1"/>
</dbReference>
<dbReference type="PANTHER" id="PTHR12526">
    <property type="entry name" value="GLYCOSYLTRANSFERASE"/>
    <property type="match status" value="1"/>
</dbReference>
<dbReference type="Gene3D" id="3.40.50.2000">
    <property type="entry name" value="Glycogen Phosphorylase B"/>
    <property type="match status" value="2"/>
</dbReference>
<protein>
    <submittedName>
        <fullName evidence="2">Glycosyltransferase</fullName>
    </submittedName>
</protein>
<dbReference type="EMBL" id="QWEH01000014">
    <property type="protein sequence ID" value="RHW30394.1"/>
    <property type="molecule type" value="Genomic_DNA"/>
</dbReference>
<comment type="caution">
    <text evidence="2">The sequence shown here is derived from an EMBL/GenBank/DDBJ whole genome shotgun (WGS) entry which is preliminary data.</text>
</comment>
<evidence type="ECO:0000256" key="1">
    <source>
        <dbReference type="SAM" id="Phobius"/>
    </source>
</evidence>
<feature type="transmembrane region" description="Helical" evidence="1">
    <location>
        <begin position="105"/>
        <end position="124"/>
    </location>
</feature>
<keyword evidence="1" id="KW-0812">Transmembrane</keyword>
<keyword evidence="1" id="KW-0472">Membrane</keyword>
<dbReference type="GO" id="GO:0016740">
    <property type="term" value="F:transferase activity"/>
    <property type="evidence" value="ECO:0007669"/>
    <property type="project" value="UniProtKB-KW"/>
</dbReference>